<dbReference type="Gene3D" id="3.90.700.10">
    <property type="entry name" value="Succinate dehydrogenase/fumarate reductase flavoprotein, catalytic domain"/>
    <property type="match status" value="1"/>
</dbReference>
<keyword evidence="3" id="KW-0274">FAD</keyword>
<evidence type="ECO:0000259" key="5">
    <source>
        <dbReference type="Pfam" id="PF00890"/>
    </source>
</evidence>
<reference evidence="6" key="1">
    <citation type="submission" date="2023-05" db="EMBL/GenBank/DDBJ databases">
        <title>Cataloging the Phylogenetic Diversity of Human Bladder Bacteria.</title>
        <authorList>
            <person name="Du J."/>
        </authorList>
    </citation>
    <scope>NUCLEOTIDE SEQUENCE</scope>
    <source>
        <strain evidence="6">UMB0765</strain>
    </source>
</reference>
<keyword evidence="2" id="KW-0285">Flavoprotein</keyword>
<dbReference type="InterPro" id="IPR003953">
    <property type="entry name" value="FAD-dep_OxRdtase_2_FAD-bd"/>
</dbReference>
<dbReference type="RefSeq" id="WP_285362763.1">
    <property type="nucleotide sequence ID" value="NZ_JASOPU010000588.1"/>
</dbReference>
<evidence type="ECO:0000313" key="6">
    <source>
        <dbReference type="EMBL" id="MDK7294472.1"/>
    </source>
</evidence>
<evidence type="ECO:0000256" key="4">
    <source>
        <dbReference type="ARBA" id="ARBA00023002"/>
    </source>
</evidence>
<comment type="cofactor">
    <cofactor evidence="1">
        <name>FAD</name>
        <dbReference type="ChEBI" id="CHEBI:57692"/>
    </cofactor>
</comment>
<dbReference type="Proteomes" id="UP001237917">
    <property type="component" value="Unassembled WGS sequence"/>
</dbReference>
<keyword evidence="4" id="KW-0560">Oxidoreductase</keyword>
<comment type="caution">
    <text evidence="6">The sequence shown here is derived from an EMBL/GenBank/DDBJ whole genome shotgun (WGS) entry which is preliminary data.</text>
</comment>
<name>A0AAW6YK82_9STRE</name>
<accession>A0AAW6YK82</accession>
<dbReference type="Gene3D" id="3.50.50.60">
    <property type="entry name" value="FAD/NAD(P)-binding domain"/>
    <property type="match status" value="1"/>
</dbReference>
<evidence type="ECO:0000256" key="2">
    <source>
        <dbReference type="ARBA" id="ARBA00022630"/>
    </source>
</evidence>
<dbReference type="InterPro" id="IPR036188">
    <property type="entry name" value="FAD/NAD-bd_sf"/>
</dbReference>
<sequence length="77" mass="7949">GYVTTSGPGITGDGVLMAQELGAGTVDMDQIQVHPTVHQEEGILIGEAVRGEGAILVDGQGQRFTNELGTRDVVSQA</sequence>
<feature type="non-terminal residue" evidence="6">
    <location>
        <position position="1"/>
    </location>
</feature>
<dbReference type="SUPFAM" id="SSF56425">
    <property type="entry name" value="Succinate dehydrogenase/fumarate reductase flavoprotein, catalytic domain"/>
    <property type="match status" value="1"/>
</dbReference>
<dbReference type="PANTHER" id="PTHR43400:SF7">
    <property type="entry name" value="FAD-DEPENDENT OXIDOREDUCTASE 2 FAD BINDING DOMAIN-CONTAINING PROTEIN"/>
    <property type="match status" value="1"/>
</dbReference>
<dbReference type="GO" id="GO:0033765">
    <property type="term" value="F:steroid dehydrogenase activity, acting on the CH-CH group of donors"/>
    <property type="evidence" value="ECO:0007669"/>
    <property type="project" value="UniProtKB-ARBA"/>
</dbReference>
<evidence type="ECO:0000256" key="3">
    <source>
        <dbReference type="ARBA" id="ARBA00022827"/>
    </source>
</evidence>
<dbReference type="Pfam" id="PF00890">
    <property type="entry name" value="FAD_binding_2"/>
    <property type="match status" value="1"/>
</dbReference>
<protein>
    <submittedName>
        <fullName evidence="6">FAD-binding protein</fullName>
    </submittedName>
</protein>
<dbReference type="InterPro" id="IPR050315">
    <property type="entry name" value="FAD-oxidoreductase_2"/>
</dbReference>
<feature type="domain" description="FAD-dependent oxidoreductase 2 FAD-binding" evidence="5">
    <location>
        <begin position="4"/>
        <end position="77"/>
    </location>
</feature>
<proteinExistence type="predicted"/>
<feature type="non-terminal residue" evidence="6">
    <location>
        <position position="77"/>
    </location>
</feature>
<dbReference type="AlphaFoldDB" id="A0AAW6YK82"/>
<dbReference type="InterPro" id="IPR027477">
    <property type="entry name" value="Succ_DH/fumarate_Rdtase_cat_sf"/>
</dbReference>
<dbReference type="EMBL" id="JASOPU010000588">
    <property type="protein sequence ID" value="MDK7294472.1"/>
    <property type="molecule type" value="Genomic_DNA"/>
</dbReference>
<dbReference type="PANTHER" id="PTHR43400">
    <property type="entry name" value="FUMARATE REDUCTASE"/>
    <property type="match status" value="1"/>
</dbReference>
<gene>
    <name evidence="6" type="ORF">QP487_13735</name>
</gene>
<evidence type="ECO:0000256" key="1">
    <source>
        <dbReference type="ARBA" id="ARBA00001974"/>
    </source>
</evidence>
<evidence type="ECO:0000313" key="7">
    <source>
        <dbReference type="Proteomes" id="UP001237917"/>
    </source>
</evidence>
<organism evidence="6 7">
    <name type="scientific">Streptococcus pasteurianus</name>
    <dbReference type="NCBI Taxonomy" id="197614"/>
    <lineage>
        <taxon>Bacteria</taxon>
        <taxon>Bacillati</taxon>
        <taxon>Bacillota</taxon>
        <taxon>Bacilli</taxon>
        <taxon>Lactobacillales</taxon>
        <taxon>Streptococcaceae</taxon>
        <taxon>Streptococcus</taxon>
    </lineage>
</organism>